<organism evidence="2 3">
    <name type="scientific">Hyunsoonleella rubra</name>
    <dbReference type="NCBI Taxonomy" id="1737062"/>
    <lineage>
        <taxon>Bacteria</taxon>
        <taxon>Pseudomonadati</taxon>
        <taxon>Bacteroidota</taxon>
        <taxon>Flavobacteriia</taxon>
        <taxon>Flavobacteriales</taxon>
        <taxon>Flavobacteriaceae</taxon>
    </lineage>
</organism>
<comment type="caution">
    <text evidence="2">The sequence shown here is derived from an EMBL/GenBank/DDBJ whole genome shotgun (WGS) entry which is preliminary data.</text>
</comment>
<dbReference type="EMBL" id="JBHULY010000011">
    <property type="protein sequence ID" value="MFD2725705.1"/>
    <property type="molecule type" value="Genomic_DNA"/>
</dbReference>
<sequence>MKKTLILSLLIIAIGYKLQAQDTLVNIHNSADSYLFYLHGGVVQAQGIPAVSEYFGTYKYLAILDSLSNYHTNIISEVRPKDSTIEGYGQKIFFQVDSLLNMGILPEKITVVGASLGAYMTVEASLLVNNPSVNYVLIGLCSDSAVNRFRKYNGQLIGRFLSIYESSDAKGSCSTLFEGLSPASSFDEIRLNMGIDHSFLFKPYDDWVKPMMKWIKKACDEQRRGFAKGNGALH</sequence>
<accession>A0ABW5TB76</accession>
<keyword evidence="1" id="KW-0732">Signal</keyword>
<dbReference type="InterPro" id="IPR029058">
    <property type="entry name" value="AB_hydrolase_fold"/>
</dbReference>
<gene>
    <name evidence="2" type="ORF">ACFSR8_05725</name>
</gene>
<feature type="signal peptide" evidence="1">
    <location>
        <begin position="1"/>
        <end position="20"/>
    </location>
</feature>
<dbReference type="SUPFAM" id="SSF53474">
    <property type="entry name" value="alpha/beta-Hydrolases"/>
    <property type="match status" value="1"/>
</dbReference>
<dbReference type="Proteomes" id="UP001597476">
    <property type="component" value="Unassembled WGS sequence"/>
</dbReference>
<protein>
    <recommendedName>
        <fullName evidence="4">Alpha/beta hydrolase</fullName>
    </recommendedName>
</protein>
<evidence type="ECO:0008006" key="4">
    <source>
        <dbReference type="Google" id="ProtNLM"/>
    </source>
</evidence>
<evidence type="ECO:0000313" key="2">
    <source>
        <dbReference type="EMBL" id="MFD2725705.1"/>
    </source>
</evidence>
<evidence type="ECO:0000313" key="3">
    <source>
        <dbReference type="Proteomes" id="UP001597476"/>
    </source>
</evidence>
<dbReference type="RefSeq" id="WP_380289949.1">
    <property type="nucleotide sequence ID" value="NZ_JBHULY010000011.1"/>
</dbReference>
<feature type="chain" id="PRO_5045537266" description="Alpha/beta hydrolase" evidence="1">
    <location>
        <begin position="21"/>
        <end position="234"/>
    </location>
</feature>
<proteinExistence type="predicted"/>
<name>A0ABW5TB76_9FLAO</name>
<keyword evidence="3" id="KW-1185">Reference proteome</keyword>
<reference evidence="3" key="1">
    <citation type="journal article" date="2019" name="Int. J. Syst. Evol. Microbiol.">
        <title>The Global Catalogue of Microorganisms (GCM) 10K type strain sequencing project: providing services to taxonomists for standard genome sequencing and annotation.</title>
        <authorList>
            <consortium name="The Broad Institute Genomics Platform"/>
            <consortium name="The Broad Institute Genome Sequencing Center for Infectious Disease"/>
            <person name="Wu L."/>
            <person name="Ma J."/>
        </authorList>
    </citation>
    <scope>NUCLEOTIDE SEQUENCE [LARGE SCALE GENOMIC DNA]</scope>
    <source>
        <strain evidence="3">KCTC 42398</strain>
    </source>
</reference>
<evidence type="ECO:0000256" key="1">
    <source>
        <dbReference type="SAM" id="SignalP"/>
    </source>
</evidence>